<keyword evidence="3" id="KW-1185">Reference proteome</keyword>
<evidence type="ECO:0000313" key="2">
    <source>
        <dbReference type="EMBL" id="PLW57539.1"/>
    </source>
</evidence>
<feature type="region of interest" description="Disordered" evidence="1">
    <location>
        <begin position="60"/>
        <end position="100"/>
    </location>
</feature>
<dbReference type="AlphaFoldDB" id="A0A2N5W5N0"/>
<sequence length="100" mass="10414">MSQQTNAAAAPQSPPITAVKQEKVEGEVAANNTVCPGDNTVHPAANTACPAANTVCPATAPGEQSGVKQANSKKSMPVRQSRRIFDRSHRDGSFTMEAGH</sequence>
<feature type="compositionally biased region" description="Basic and acidic residues" evidence="1">
    <location>
        <begin position="83"/>
        <end position="92"/>
    </location>
</feature>
<name>A0A2N5W5N0_9BASI</name>
<protein>
    <submittedName>
        <fullName evidence="2">Uncharacterized protein</fullName>
    </submittedName>
</protein>
<dbReference type="Proteomes" id="UP000235388">
    <property type="component" value="Unassembled WGS sequence"/>
</dbReference>
<evidence type="ECO:0000313" key="3">
    <source>
        <dbReference type="Proteomes" id="UP000235388"/>
    </source>
</evidence>
<comment type="caution">
    <text evidence="2">The sequence shown here is derived from an EMBL/GenBank/DDBJ whole genome shotgun (WGS) entry which is preliminary data.</text>
</comment>
<evidence type="ECO:0000256" key="1">
    <source>
        <dbReference type="SAM" id="MobiDB-lite"/>
    </source>
</evidence>
<dbReference type="EMBL" id="PGCJ01000010">
    <property type="protein sequence ID" value="PLW57539.1"/>
    <property type="molecule type" value="Genomic_DNA"/>
</dbReference>
<gene>
    <name evidence="2" type="ORF">PCANC_02620</name>
</gene>
<accession>A0A2N5W5N0</accession>
<organism evidence="2 3">
    <name type="scientific">Puccinia coronata f. sp. avenae</name>
    <dbReference type="NCBI Taxonomy" id="200324"/>
    <lineage>
        <taxon>Eukaryota</taxon>
        <taxon>Fungi</taxon>
        <taxon>Dikarya</taxon>
        <taxon>Basidiomycota</taxon>
        <taxon>Pucciniomycotina</taxon>
        <taxon>Pucciniomycetes</taxon>
        <taxon>Pucciniales</taxon>
        <taxon>Pucciniaceae</taxon>
        <taxon>Puccinia</taxon>
    </lineage>
</organism>
<reference evidence="2 3" key="1">
    <citation type="submission" date="2017-11" db="EMBL/GenBank/DDBJ databases">
        <title>De novo assembly and phasing of dikaryotic genomes from two isolates of Puccinia coronata f. sp. avenae, the causal agent of oat crown rust.</title>
        <authorList>
            <person name="Miller M.E."/>
            <person name="Zhang Y."/>
            <person name="Omidvar V."/>
            <person name="Sperschneider J."/>
            <person name="Schwessinger B."/>
            <person name="Raley C."/>
            <person name="Palmer J.M."/>
            <person name="Garnica D."/>
            <person name="Upadhyaya N."/>
            <person name="Rathjen J."/>
            <person name="Taylor J.M."/>
            <person name="Park R.F."/>
            <person name="Dodds P.N."/>
            <person name="Hirsch C.D."/>
            <person name="Kianian S.F."/>
            <person name="Figueroa M."/>
        </authorList>
    </citation>
    <scope>NUCLEOTIDE SEQUENCE [LARGE SCALE GENOMIC DNA]</scope>
    <source>
        <strain evidence="2">12NC29</strain>
    </source>
</reference>
<proteinExistence type="predicted"/>